<reference evidence="3 4" key="1">
    <citation type="journal article" date="2019" name="Int. J. Syst. Evol. Microbiol.">
        <title>The Global Catalogue of Microorganisms (GCM) 10K type strain sequencing project: providing services to taxonomists for standard genome sequencing and annotation.</title>
        <authorList>
            <consortium name="The Broad Institute Genomics Platform"/>
            <consortium name="The Broad Institute Genome Sequencing Center for Infectious Disease"/>
            <person name="Wu L."/>
            <person name="Ma J."/>
        </authorList>
    </citation>
    <scope>NUCLEOTIDE SEQUENCE [LARGE SCALE GENOMIC DNA]</scope>
    <source>
        <strain evidence="3 4">JCM 15933</strain>
    </source>
</reference>
<dbReference type="InterPro" id="IPR026004">
    <property type="entry name" value="Septum_form"/>
</dbReference>
<dbReference type="Proteomes" id="UP001501470">
    <property type="component" value="Unassembled WGS sequence"/>
</dbReference>
<feature type="region of interest" description="Disordered" evidence="1">
    <location>
        <begin position="215"/>
        <end position="234"/>
    </location>
</feature>
<dbReference type="EMBL" id="BAAAQD010000011">
    <property type="protein sequence ID" value="GAA1529282.1"/>
    <property type="molecule type" value="Genomic_DNA"/>
</dbReference>
<accession>A0ABN2AWS6</accession>
<evidence type="ECO:0000259" key="2">
    <source>
        <dbReference type="Pfam" id="PF13845"/>
    </source>
</evidence>
<evidence type="ECO:0000313" key="4">
    <source>
        <dbReference type="Proteomes" id="UP001501470"/>
    </source>
</evidence>
<comment type="caution">
    <text evidence="3">The sequence shown here is derived from an EMBL/GenBank/DDBJ whole genome shotgun (WGS) entry which is preliminary data.</text>
</comment>
<dbReference type="Pfam" id="PF13845">
    <property type="entry name" value="Septum_form"/>
    <property type="match status" value="1"/>
</dbReference>
<evidence type="ECO:0000313" key="3">
    <source>
        <dbReference type="EMBL" id="GAA1529282.1"/>
    </source>
</evidence>
<protein>
    <recommendedName>
        <fullName evidence="2">Septum formation-related domain-containing protein</fullName>
    </recommendedName>
</protein>
<proteinExistence type="predicted"/>
<organism evidence="3 4">
    <name type="scientific">Dactylosporangium maewongense</name>
    <dbReference type="NCBI Taxonomy" id="634393"/>
    <lineage>
        <taxon>Bacteria</taxon>
        <taxon>Bacillati</taxon>
        <taxon>Actinomycetota</taxon>
        <taxon>Actinomycetes</taxon>
        <taxon>Micromonosporales</taxon>
        <taxon>Micromonosporaceae</taxon>
        <taxon>Dactylosporangium</taxon>
    </lineage>
</organism>
<sequence length="234" mass="24909">MLAVAGAVFLWWRETGGEGGLGCYTAPVAVGILPDTGAVQAVGCDEPHDYEAIAILTEAGAEERCREEAESFLGGPWEQSRTIYGLLRDKDPVRGRLLCAVAETSGTGGRPVGSTRSMKDGMRGDRRLAITCLVTDTGGDDEEEQEYLFGECTQSHAAEFVGTVAPGDDTDADCREVAAAYLGLPDLRQRADLRVAWLSRENELCLVTEVPDPAGRHDTLRGSVQGLGGGPLPR</sequence>
<evidence type="ECO:0000256" key="1">
    <source>
        <dbReference type="SAM" id="MobiDB-lite"/>
    </source>
</evidence>
<gene>
    <name evidence="3" type="ORF">GCM10009827_053180</name>
</gene>
<feature type="domain" description="Septum formation-related" evidence="2">
    <location>
        <begin position="61"/>
        <end position="201"/>
    </location>
</feature>
<keyword evidence="4" id="KW-1185">Reference proteome</keyword>
<name>A0ABN2AWS6_9ACTN</name>
<feature type="compositionally biased region" description="Gly residues" evidence="1">
    <location>
        <begin position="225"/>
        <end position="234"/>
    </location>
</feature>